<evidence type="ECO:0000259" key="1">
    <source>
        <dbReference type="Pfam" id="PF09509"/>
    </source>
</evidence>
<comment type="caution">
    <text evidence="2">The sequence shown here is derived from an EMBL/GenBank/DDBJ whole genome shotgun (WGS) entry which is preliminary data.</text>
</comment>
<protein>
    <submittedName>
        <fullName evidence="2">TIGR02391 family protein</fullName>
    </submittedName>
</protein>
<organism evidence="2 3">
    <name type="scientific">Prevotella intermedia</name>
    <dbReference type="NCBI Taxonomy" id="28131"/>
    <lineage>
        <taxon>Bacteria</taxon>
        <taxon>Pseudomonadati</taxon>
        <taxon>Bacteroidota</taxon>
        <taxon>Bacteroidia</taxon>
        <taxon>Bacteroidales</taxon>
        <taxon>Prevotellaceae</taxon>
        <taxon>Prevotella</taxon>
    </lineage>
</organism>
<feature type="domain" description="Conserved hypothetical protein CHP02391" evidence="1">
    <location>
        <begin position="135"/>
        <end position="256"/>
    </location>
</feature>
<evidence type="ECO:0000313" key="2">
    <source>
        <dbReference type="EMBL" id="RRF86235.1"/>
    </source>
</evidence>
<dbReference type="NCBIfam" id="TIGR02391">
    <property type="entry name" value="hypoth_ymh"/>
    <property type="match status" value="1"/>
</dbReference>
<sequence>MIKTFDDITLRNLSDAIAGILTHSKITEYFANSNIQERGGSNKTDRVYYAFRFVQQQDRCGNNVLAFVQKLLTPKRYKDEKNFENDRSTINEILSYEGVAINERGDIISITKAKTISEAKERSSRLKRKAQGITIHSDILPFCDEEWLKEDYFHAILEITKSVADKMRQKSGLFLDGSELVDACFGLGKEKRPLMAFNTLRTLSEESEHKGFSNFIKGFFSMYRNPKAHTPRMTEDTQLSAMIEVLVVASIIHNKLDKTYRTGY</sequence>
<dbReference type="InterPro" id="IPR012654">
    <property type="entry name" value="CHP02391"/>
</dbReference>
<keyword evidence="3" id="KW-1185">Reference proteome</keyword>
<dbReference type="Pfam" id="PF09509">
    <property type="entry name" value="Hypoth_Ymh"/>
    <property type="match status" value="1"/>
</dbReference>
<dbReference type="Proteomes" id="UP000283868">
    <property type="component" value="Unassembled WGS sequence"/>
</dbReference>
<name>A0A3R8CEH2_PREIN</name>
<evidence type="ECO:0000313" key="3">
    <source>
        <dbReference type="Proteomes" id="UP000283868"/>
    </source>
</evidence>
<reference evidence="2 3" key="1">
    <citation type="submission" date="2018-08" db="EMBL/GenBank/DDBJ databases">
        <title>Comparative analysis of Prevotella intermedia strains.</title>
        <authorList>
            <person name="Moon J.-H."/>
            <person name="Lee J.-H."/>
        </authorList>
    </citation>
    <scope>NUCLEOTIDE SEQUENCE [LARGE SCALE GENOMIC DNA]</scope>
    <source>
        <strain evidence="2 3">ATCC 15033</strain>
    </source>
</reference>
<accession>A0A3R8CEH2</accession>
<proteinExistence type="predicted"/>
<dbReference type="AlphaFoldDB" id="A0A3R8CEH2"/>
<dbReference type="EMBL" id="QXEN01000043">
    <property type="protein sequence ID" value="RRF86235.1"/>
    <property type="molecule type" value="Genomic_DNA"/>
</dbReference>
<gene>
    <name evidence="2" type="ORF">D2S45_12580</name>
</gene>